<gene>
    <name evidence="2" type="ORF">MGWOODY_Clf323</name>
</gene>
<evidence type="ECO:0000259" key="1">
    <source>
        <dbReference type="Pfam" id="PF04126"/>
    </source>
</evidence>
<dbReference type="AlphaFoldDB" id="A0A160V947"/>
<dbReference type="SUPFAM" id="SSF50891">
    <property type="entry name" value="Cyclophilin-like"/>
    <property type="match status" value="1"/>
</dbReference>
<dbReference type="InterPro" id="IPR029000">
    <property type="entry name" value="Cyclophilin-like_dom_sf"/>
</dbReference>
<name>A0A160V947_9ZZZZ</name>
<sequence length="123" mass="12963">MSKKIKITAGSLVVDAELNDTRTASAVWDALPIQANGSTWGDEVYFRIPVEAELESGQEVVELGDIGYWPPGQAFCLFFGPTPASQGDEIRPASEVTVIGKIIGDSGVLKGVSSGISVLIEPV</sequence>
<protein>
    <recommendedName>
        <fullName evidence="1">Cyclophilin TM1367-like domain-containing protein</fullName>
    </recommendedName>
</protein>
<feature type="domain" description="Cyclophilin TM1367-like" evidence="1">
    <location>
        <begin position="3"/>
        <end position="121"/>
    </location>
</feature>
<accession>A0A160V947</accession>
<organism evidence="2">
    <name type="scientific">hydrothermal vent metagenome</name>
    <dbReference type="NCBI Taxonomy" id="652676"/>
    <lineage>
        <taxon>unclassified sequences</taxon>
        <taxon>metagenomes</taxon>
        <taxon>ecological metagenomes</taxon>
    </lineage>
</organism>
<dbReference type="Pfam" id="PF04126">
    <property type="entry name" value="Cyclophil_like"/>
    <property type="match status" value="1"/>
</dbReference>
<dbReference type="Gene3D" id="2.40.100.20">
    <property type="match status" value="1"/>
</dbReference>
<dbReference type="EMBL" id="FAXA01000271">
    <property type="protein sequence ID" value="CUV02554.1"/>
    <property type="molecule type" value="Genomic_DNA"/>
</dbReference>
<reference evidence="2" key="1">
    <citation type="submission" date="2015-10" db="EMBL/GenBank/DDBJ databases">
        <authorList>
            <person name="Gilbert D.G."/>
        </authorList>
    </citation>
    <scope>NUCLEOTIDE SEQUENCE</scope>
</reference>
<evidence type="ECO:0000313" key="2">
    <source>
        <dbReference type="EMBL" id="CUV02554.1"/>
    </source>
</evidence>
<dbReference type="InterPro" id="IPR025658">
    <property type="entry name" value="Cyclophilin_TM1367"/>
</dbReference>
<proteinExistence type="predicted"/>